<dbReference type="EMBL" id="LGVV01000028">
    <property type="protein sequence ID" value="KNX41246.1"/>
    <property type="molecule type" value="Genomic_DNA"/>
</dbReference>
<name>A0A0L6CU48_9RHOB</name>
<gene>
    <name evidence="2" type="ORF">ROTO_21980</name>
</gene>
<dbReference type="Proteomes" id="UP000037046">
    <property type="component" value="Unassembled WGS sequence"/>
</dbReference>
<dbReference type="AlphaFoldDB" id="A0A0L6CU48"/>
<evidence type="ECO:0000256" key="1">
    <source>
        <dbReference type="SAM" id="MobiDB-lite"/>
    </source>
</evidence>
<organism evidence="2 3">
    <name type="scientific">Roseovarius tolerans</name>
    <dbReference type="NCBI Taxonomy" id="74031"/>
    <lineage>
        <taxon>Bacteria</taxon>
        <taxon>Pseudomonadati</taxon>
        <taxon>Pseudomonadota</taxon>
        <taxon>Alphaproteobacteria</taxon>
        <taxon>Rhodobacterales</taxon>
        <taxon>Roseobacteraceae</taxon>
        <taxon>Roseovarius</taxon>
    </lineage>
</organism>
<keyword evidence="3" id="KW-1185">Reference proteome</keyword>
<accession>A0A0L6CU48</accession>
<evidence type="ECO:0000313" key="2">
    <source>
        <dbReference type="EMBL" id="KNX41246.1"/>
    </source>
</evidence>
<feature type="region of interest" description="Disordered" evidence="1">
    <location>
        <begin position="37"/>
        <end position="62"/>
    </location>
</feature>
<protein>
    <submittedName>
        <fullName evidence="2">Uncharacterized protein</fullName>
    </submittedName>
</protein>
<dbReference type="PATRIC" id="fig|74031.6.peg.2242"/>
<reference evidence="3" key="1">
    <citation type="submission" date="2015-07" db="EMBL/GenBank/DDBJ databases">
        <title>Draft Genome Sequence of Roseovarius tolerans EL-164, a producer of N-Acylated Alanine Methyl Esters (NAMEs).</title>
        <authorList>
            <person name="Voget S."/>
            <person name="Bruns H."/>
            <person name="Wagner-Doebler I."/>
            <person name="Schulz S."/>
            <person name="Daniel R."/>
        </authorList>
    </citation>
    <scope>NUCLEOTIDE SEQUENCE [LARGE SCALE GENOMIC DNA]</scope>
    <source>
        <strain evidence="3">EL-164</strain>
    </source>
</reference>
<evidence type="ECO:0000313" key="3">
    <source>
        <dbReference type="Proteomes" id="UP000037046"/>
    </source>
</evidence>
<proteinExistence type="predicted"/>
<comment type="caution">
    <text evidence="2">The sequence shown here is derived from an EMBL/GenBank/DDBJ whole genome shotgun (WGS) entry which is preliminary data.</text>
</comment>
<sequence length="62" mass="6715">MPHDFSLTPVGRSRRVPRFAIGLGLLALLVAILASSPAPEPQDTDAAAPVQEDWHGNVRRSR</sequence>
<dbReference type="RefSeq" id="WP_152911647.1">
    <property type="nucleotide sequence ID" value="NZ_CP118494.1"/>
</dbReference>